<evidence type="ECO:0000256" key="12">
    <source>
        <dbReference type="ARBA" id="ARBA00022989"/>
    </source>
</evidence>
<dbReference type="OrthoDB" id="9900059at2759"/>
<dbReference type="RefSeq" id="XP_008288100.1">
    <property type="nucleotide sequence ID" value="XM_008289878.1"/>
</dbReference>
<name>A0A3B5BNZ1_9TELE</name>
<reference evidence="20" key="2">
    <citation type="submission" date="2025-04" db="UniProtKB">
        <authorList>
            <consortium name="RefSeq"/>
        </authorList>
    </citation>
    <scope>IDENTIFICATION</scope>
</reference>
<dbReference type="Pfam" id="PF15088">
    <property type="entry name" value="NADH_dh_m_C1"/>
    <property type="match status" value="1"/>
</dbReference>
<keyword evidence="14 17" id="KW-0472">Membrane</keyword>
<evidence type="ECO:0000256" key="15">
    <source>
        <dbReference type="ARBA" id="ARBA00030166"/>
    </source>
</evidence>
<dbReference type="PANTHER" id="PTHR17097:SF0">
    <property type="entry name" value="NADH DEHYDROGENASE [UBIQUINONE] 1 SUBUNIT C1, MITOCHONDRIAL"/>
    <property type="match status" value="1"/>
</dbReference>
<evidence type="ECO:0000256" key="13">
    <source>
        <dbReference type="ARBA" id="ARBA00023128"/>
    </source>
</evidence>
<dbReference type="Proteomes" id="UP000694891">
    <property type="component" value="Unplaced"/>
</dbReference>
<dbReference type="AlphaFoldDB" id="A0A3B5BNZ1"/>
<dbReference type="CTD" id="4717"/>
<keyword evidence="8 17" id="KW-0812">Transmembrane</keyword>
<protein>
    <recommendedName>
        <fullName evidence="5">NADH dehydrogenase [ubiquinone] 1 subunit C1, mitochondrial</fullName>
    </recommendedName>
    <alternativeName>
        <fullName evidence="15">Complex I-KFYI</fullName>
    </alternativeName>
    <alternativeName>
        <fullName evidence="16">NADH-ubiquinone oxidoreductase KFYI subunit</fullName>
    </alternativeName>
</protein>
<evidence type="ECO:0000256" key="10">
    <source>
        <dbReference type="ARBA" id="ARBA00022946"/>
    </source>
</evidence>
<gene>
    <name evidence="20" type="primary">ndufc1</name>
</gene>
<organism evidence="18">
    <name type="scientific">Stegastes partitus</name>
    <name type="common">bicolor damselfish</name>
    <dbReference type="NCBI Taxonomy" id="144197"/>
    <lineage>
        <taxon>Eukaryota</taxon>
        <taxon>Metazoa</taxon>
        <taxon>Chordata</taxon>
        <taxon>Craniata</taxon>
        <taxon>Vertebrata</taxon>
        <taxon>Euteleostomi</taxon>
        <taxon>Actinopterygii</taxon>
        <taxon>Neopterygii</taxon>
        <taxon>Teleostei</taxon>
        <taxon>Neoteleostei</taxon>
        <taxon>Acanthomorphata</taxon>
        <taxon>Ovalentaria</taxon>
        <taxon>Pomacentridae</taxon>
        <taxon>Stegastes</taxon>
    </lineage>
</organism>
<evidence type="ECO:0000256" key="3">
    <source>
        <dbReference type="ARBA" id="ARBA00008713"/>
    </source>
</evidence>
<keyword evidence="13" id="KW-0496">Mitochondrion</keyword>
<comment type="function">
    <text evidence="1">Accessory subunit of the mitochondrial membrane respiratory chain NADH dehydrogenase (Complex I), that is believed not to be involved in catalysis. Complex I functions in the transfer of electrons from NADH to the respiratory chain. The immediate electron acceptor for the enzyme is believed to be ubiquinone.</text>
</comment>
<feature type="transmembrane region" description="Helical" evidence="17">
    <location>
        <begin position="34"/>
        <end position="53"/>
    </location>
</feature>
<evidence type="ECO:0000313" key="18">
    <source>
        <dbReference type="Ensembl" id="ENSSPAP00000031387.1"/>
    </source>
</evidence>
<evidence type="ECO:0000256" key="6">
    <source>
        <dbReference type="ARBA" id="ARBA00022448"/>
    </source>
</evidence>
<evidence type="ECO:0000256" key="8">
    <source>
        <dbReference type="ARBA" id="ARBA00022692"/>
    </source>
</evidence>
<evidence type="ECO:0000256" key="7">
    <source>
        <dbReference type="ARBA" id="ARBA00022660"/>
    </source>
</evidence>
<keyword evidence="7" id="KW-0679">Respiratory chain</keyword>
<evidence type="ECO:0000256" key="4">
    <source>
        <dbReference type="ARBA" id="ARBA00011533"/>
    </source>
</evidence>
<evidence type="ECO:0000313" key="19">
    <source>
        <dbReference type="Proteomes" id="UP000694891"/>
    </source>
</evidence>
<dbReference type="STRING" id="144197.ENSSPAP00000031387"/>
<accession>A0A3B5BNZ1</accession>
<evidence type="ECO:0000256" key="9">
    <source>
        <dbReference type="ARBA" id="ARBA00022792"/>
    </source>
</evidence>
<evidence type="ECO:0000313" key="20">
    <source>
        <dbReference type="RefSeq" id="XP_008288100.1"/>
    </source>
</evidence>
<proteinExistence type="inferred from homology"/>
<evidence type="ECO:0000256" key="17">
    <source>
        <dbReference type="SAM" id="Phobius"/>
    </source>
</evidence>
<comment type="similarity">
    <text evidence="3">Belongs to the complex I NDUFC1 subunit family.</text>
</comment>
<comment type="subunit">
    <text evidence="4">Complex I is composed of 45 different subunits.</text>
</comment>
<keyword evidence="11" id="KW-0249">Electron transport</keyword>
<evidence type="ECO:0000256" key="16">
    <source>
        <dbReference type="ARBA" id="ARBA00032841"/>
    </source>
</evidence>
<evidence type="ECO:0000256" key="5">
    <source>
        <dbReference type="ARBA" id="ARBA00016767"/>
    </source>
</evidence>
<sequence length="69" mass="8053">MTFNRLLCKAVQVNRVVSRSAFTSAKHDYVNPNWFRVGMAFGSSAVLWGMLFWQHSEDVREYKLRNGLE</sequence>
<keyword evidence="10" id="KW-0809">Transit peptide</keyword>
<dbReference type="PANTHER" id="PTHR17097">
    <property type="entry name" value="NADH-UBIQUINONE OXIDOREDUCTASE KFYI SUBUNIT"/>
    <property type="match status" value="1"/>
</dbReference>
<evidence type="ECO:0000256" key="2">
    <source>
        <dbReference type="ARBA" id="ARBA00004434"/>
    </source>
</evidence>
<comment type="subcellular location">
    <subcellularLocation>
        <location evidence="2">Mitochondrion inner membrane</location>
        <topology evidence="2">Single-pass membrane protein</topology>
    </subcellularLocation>
</comment>
<evidence type="ECO:0000256" key="1">
    <source>
        <dbReference type="ARBA" id="ARBA00003195"/>
    </source>
</evidence>
<reference evidence="18" key="1">
    <citation type="submission" date="2023-09" db="UniProtKB">
        <authorList>
            <consortium name="Ensembl"/>
        </authorList>
    </citation>
    <scope>IDENTIFICATION</scope>
</reference>
<keyword evidence="12 17" id="KW-1133">Transmembrane helix</keyword>
<keyword evidence="19" id="KW-1185">Reference proteome</keyword>
<dbReference type="GO" id="GO:0045271">
    <property type="term" value="C:respiratory chain complex I"/>
    <property type="evidence" value="ECO:0007669"/>
    <property type="project" value="InterPro"/>
</dbReference>
<dbReference type="Ensembl" id="ENSSPAT00000031890.1">
    <property type="protein sequence ID" value="ENSSPAP00000031387.1"/>
    <property type="gene ID" value="ENSSPAG00000023527.1"/>
</dbReference>
<keyword evidence="9" id="KW-0999">Mitochondrion inner membrane</keyword>
<dbReference type="InterPro" id="IPR026192">
    <property type="entry name" value="NDUFC1"/>
</dbReference>
<keyword evidence="6" id="KW-0813">Transport</keyword>
<evidence type="ECO:0000256" key="11">
    <source>
        <dbReference type="ARBA" id="ARBA00022982"/>
    </source>
</evidence>
<dbReference type="GeneID" id="103363218"/>
<evidence type="ECO:0000256" key="14">
    <source>
        <dbReference type="ARBA" id="ARBA00023136"/>
    </source>
</evidence>
<dbReference type="GO" id="GO:0005743">
    <property type="term" value="C:mitochondrial inner membrane"/>
    <property type="evidence" value="ECO:0007669"/>
    <property type="project" value="UniProtKB-SubCell"/>
</dbReference>